<keyword evidence="3" id="KW-1185">Reference proteome</keyword>
<feature type="domain" description="Putative treble-clef zinc-finger" evidence="1">
    <location>
        <begin position="12"/>
        <end position="52"/>
    </location>
</feature>
<evidence type="ECO:0000313" key="3">
    <source>
        <dbReference type="Proteomes" id="UP001378592"/>
    </source>
</evidence>
<accession>A0AAN9VVD7</accession>
<dbReference type="AlphaFoldDB" id="A0AAN9VVD7"/>
<dbReference type="InterPro" id="IPR026049">
    <property type="entry name" value="C2orf42"/>
</dbReference>
<protein>
    <recommendedName>
        <fullName evidence="1">Putative treble-clef zinc-finger domain-containing protein</fullName>
    </recommendedName>
</protein>
<comment type="caution">
    <text evidence="2">The sequence shown here is derived from an EMBL/GenBank/DDBJ whole genome shotgun (WGS) entry which is preliminary data.</text>
</comment>
<dbReference type="PANTHER" id="PTHR13518:SF1">
    <property type="entry name" value="C2ORF42 HOMOLOG"/>
    <property type="match status" value="1"/>
</dbReference>
<gene>
    <name evidence="2" type="ORF">R5R35_002907</name>
</gene>
<organism evidence="2 3">
    <name type="scientific">Gryllus longicercus</name>
    <dbReference type="NCBI Taxonomy" id="2509291"/>
    <lineage>
        <taxon>Eukaryota</taxon>
        <taxon>Metazoa</taxon>
        <taxon>Ecdysozoa</taxon>
        <taxon>Arthropoda</taxon>
        <taxon>Hexapoda</taxon>
        <taxon>Insecta</taxon>
        <taxon>Pterygota</taxon>
        <taxon>Neoptera</taxon>
        <taxon>Polyneoptera</taxon>
        <taxon>Orthoptera</taxon>
        <taxon>Ensifera</taxon>
        <taxon>Gryllidea</taxon>
        <taxon>Grylloidea</taxon>
        <taxon>Gryllidae</taxon>
        <taxon>Gryllinae</taxon>
        <taxon>Gryllus</taxon>
    </lineage>
</organism>
<proteinExistence type="predicted"/>
<sequence length="671" mass="75166">MANDRLKALLSDLGRATLRGVRKCPKCGTYNGTRGLSCKNKACDVVFKEAGERRKLSTEACKLLTGNTTQVFSVRVRDKGPDYRGFVQLPVVQNGIDGEHFLDSDMNLITQTSALCFVDTCQRSFDTSVLKCHEKTTPSGGTTCQHIQAALRCYTEAQPLSLKRSVLSSFNASDDIKQAIWQLANETTGPLVQRVSKNIMAVKCKASPKHPLGYLHFSFFMSKLRDRIENKYFCSCTAFKGQVKHATNKEDPNFKKCVHFYACVCAFASDPKLSEEFAYYINLDKPVFISTHMVPVTTVPNEHQLVAILSEEGTPCEVEVEVLPEDAALLDATSLTVSDSGIAQVHGLEMMTGDPVEVQIQTMQTDGLSFAETSVLTDPSSSIEMLSMKRKREDQASSALLTLQETGSLSKRPNGGNNMNHLICSSSNSGVIGKKAPIGSESVDETTTNFSFLQWLASVTERINQTMHFQFSGKPEPLVFHIPQDFFDCLRERISCKGKRKRLPNNTTAFIRKDAVPMGTFTKYTWQITNIIHVKHIFETPLMPLEITRSFVENRDGTYEPYEHEKDENETYRKTGSQPLIKPLELKTFLKVGNTSPDQVEPTPFLIEWIPDILPRSKIGELKIRFEFGHQRNGQVDKRATLSRNILKLESHQPNDDISVVQENSTEMITL</sequence>
<reference evidence="2 3" key="1">
    <citation type="submission" date="2024-03" db="EMBL/GenBank/DDBJ databases">
        <title>The genome assembly and annotation of the cricket Gryllus longicercus Weissman &amp; Gray.</title>
        <authorList>
            <person name="Szrajer S."/>
            <person name="Gray D."/>
            <person name="Ylla G."/>
        </authorList>
    </citation>
    <scope>NUCLEOTIDE SEQUENCE [LARGE SCALE GENOMIC DNA]</scope>
    <source>
        <strain evidence="2">DAG 2021-001</strain>
        <tissue evidence="2">Whole body minus gut</tissue>
    </source>
</reference>
<dbReference type="PANTHER" id="PTHR13518">
    <property type="entry name" value="PUTATIVE TREBLE-CLEF ZINC-FINGER C2ORF42 FAMILY MEMBER"/>
    <property type="match status" value="1"/>
</dbReference>
<dbReference type="Proteomes" id="UP001378592">
    <property type="component" value="Unassembled WGS sequence"/>
</dbReference>
<name>A0AAN9VVD7_9ORTH</name>
<dbReference type="EMBL" id="JAZDUA010000056">
    <property type="protein sequence ID" value="KAK7870501.1"/>
    <property type="molecule type" value="Genomic_DNA"/>
</dbReference>
<dbReference type="GO" id="GO:0005634">
    <property type="term" value="C:nucleus"/>
    <property type="evidence" value="ECO:0007669"/>
    <property type="project" value="TreeGrafter"/>
</dbReference>
<evidence type="ECO:0000259" key="1">
    <source>
        <dbReference type="Pfam" id="PF14952"/>
    </source>
</evidence>
<evidence type="ECO:0000313" key="2">
    <source>
        <dbReference type="EMBL" id="KAK7870501.1"/>
    </source>
</evidence>
<dbReference type="InterPro" id="IPR029269">
    <property type="entry name" value="Zf-tcix"/>
</dbReference>
<dbReference type="Pfam" id="PF14952">
    <property type="entry name" value="zf-tcix"/>
    <property type="match status" value="1"/>
</dbReference>